<keyword evidence="4" id="KW-0853">WD repeat</keyword>
<dbReference type="Pfam" id="PF00400">
    <property type="entry name" value="WD40"/>
    <property type="match status" value="1"/>
</dbReference>
<keyword evidence="5" id="KW-0677">Repeat</keyword>
<dbReference type="GO" id="GO:0034314">
    <property type="term" value="P:Arp2/3 complex-mediated actin nucleation"/>
    <property type="evidence" value="ECO:0007669"/>
    <property type="project" value="InterPro"/>
</dbReference>
<evidence type="ECO:0000256" key="4">
    <source>
        <dbReference type="ARBA" id="ARBA00022574"/>
    </source>
</evidence>
<comment type="subcellular location">
    <subcellularLocation>
        <location evidence="1">Cytoplasm</location>
        <location evidence="1">Cytoskeleton</location>
    </subcellularLocation>
</comment>
<dbReference type="EMBL" id="OB665549">
    <property type="protein sequence ID" value="CAD7233042.1"/>
    <property type="molecule type" value="Genomic_DNA"/>
</dbReference>
<evidence type="ECO:0000256" key="5">
    <source>
        <dbReference type="ARBA" id="ARBA00022737"/>
    </source>
</evidence>
<evidence type="ECO:0000256" key="3">
    <source>
        <dbReference type="ARBA" id="ARBA00022490"/>
    </source>
</evidence>
<dbReference type="InterPro" id="IPR001680">
    <property type="entry name" value="WD40_rpt"/>
</dbReference>
<feature type="non-terminal residue" evidence="10">
    <location>
        <position position="196"/>
    </location>
</feature>
<proteinExistence type="inferred from homology"/>
<keyword evidence="3" id="KW-0963">Cytoplasm</keyword>
<protein>
    <recommendedName>
        <fullName evidence="8">Arp2/3 complex 41 kDa subunit</fullName>
    </recommendedName>
    <alternativeName>
        <fullName evidence="9">p41-ARC</fullName>
    </alternativeName>
</protein>
<evidence type="ECO:0000313" key="10">
    <source>
        <dbReference type="EMBL" id="CAD7233042.1"/>
    </source>
</evidence>
<evidence type="ECO:0000256" key="1">
    <source>
        <dbReference type="ARBA" id="ARBA00004245"/>
    </source>
</evidence>
<comment type="similarity">
    <text evidence="2">Belongs to the WD repeat ARPC1 family.</text>
</comment>
<feature type="non-terminal residue" evidence="10">
    <location>
        <position position="1"/>
    </location>
</feature>
<organism evidence="10">
    <name type="scientific">Cyprideis torosa</name>
    <dbReference type="NCBI Taxonomy" id="163714"/>
    <lineage>
        <taxon>Eukaryota</taxon>
        <taxon>Metazoa</taxon>
        <taxon>Ecdysozoa</taxon>
        <taxon>Arthropoda</taxon>
        <taxon>Crustacea</taxon>
        <taxon>Oligostraca</taxon>
        <taxon>Ostracoda</taxon>
        <taxon>Podocopa</taxon>
        <taxon>Podocopida</taxon>
        <taxon>Cytherocopina</taxon>
        <taxon>Cytheroidea</taxon>
        <taxon>Cytherideidae</taxon>
        <taxon>Cyprideis</taxon>
    </lineage>
</organism>
<dbReference type="OrthoDB" id="406844at2759"/>
<dbReference type="SUPFAM" id="SSF50978">
    <property type="entry name" value="WD40 repeat-like"/>
    <property type="match status" value="1"/>
</dbReference>
<evidence type="ECO:0000256" key="2">
    <source>
        <dbReference type="ARBA" id="ARBA00006260"/>
    </source>
</evidence>
<dbReference type="InterPro" id="IPR017383">
    <property type="entry name" value="ARPC1"/>
</dbReference>
<name>A0A7R8WJR6_9CRUS</name>
<dbReference type="InterPro" id="IPR036322">
    <property type="entry name" value="WD40_repeat_dom_sf"/>
</dbReference>
<keyword evidence="6" id="KW-0009">Actin-binding</keyword>
<keyword evidence="7" id="KW-0206">Cytoskeleton</keyword>
<evidence type="ECO:0000256" key="6">
    <source>
        <dbReference type="ARBA" id="ARBA00023203"/>
    </source>
</evidence>
<accession>A0A7R8WJR6</accession>
<dbReference type="Gene3D" id="2.130.10.10">
    <property type="entry name" value="YVTN repeat-like/Quinoprotein amine dehydrogenase"/>
    <property type="match status" value="1"/>
</dbReference>
<dbReference type="InterPro" id="IPR015943">
    <property type="entry name" value="WD40/YVTN_repeat-like_dom_sf"/>
</dbReference>
<dbReference type="PANTHER" id="PTHR10709">
    <property type="entry name" value="ACTIN-RELATED PROTEIN 2/3 COMPLEX SUBUNIT 1"/>
    <property type="match status" value="1"/>
</dbReference>
<dbReference type="GO" id="GO:0051015">
    <property type="term" value="F:actin filament binding"/>
    <property type="evidence" value="ECO:0007669"/>
    <property type="project" value="TreeGrafter"/>
</dbReference>
<dbReference type="PANTHER" id="PTHR10709:SF2">
    <property type="entry name" value="ACTIN-RELATED PROTEIN 2_3 COMPLEX SUBUNIT"/>
    <property type="match status" value="1"/>
</dbReference>
<evidence type="ECO:0000256" key="8">
    <source>
        <dbReference type="ARBA" id="ARBA00041244"/>
    </source>
</evidence>
<dbReference type="GO" id="GO:0005885">
    <property type="term" value="C:Arp2/3 protein complex"/>
    <property type="evidence" value="ECO:0007669"/>
    <property type="project" value="InterPro"/>
</dbReference>
<evidence type="ECO:0000256" key="7">
    <source>
        <dbReference type="ARBA" id="ARBA00023212"/>
    </source>
</evidence>
<dbReference type="AlphaFoldDB" id="A0A7R8WJR6"/>
<dbReference type="SMART" id="SM00320">
    <property type="entry name" value="WD40"/>
    <property type="match status" value="2"/>
</dbReference>
<sequence length="196" mass="21615">ENKFAVGCGARLIAICYFEEENDWWVSKHIKKPIKSTVTCVDWHPGNILLAAGSTDYKVRVYSAYVKEIEEKPAPLPWGSKMPLGQVMAEYRSTSSGGGWVHSVSFSPSGNRLCWTSQDSAVSVVDASQGQQIATIRTEFQPFLRSLWLTDDVIVAADSAVSVVDASQGQQIATIRTEFQPFLRSLWLTDDVIVAA</sequence>
<gene>
    <name evidence="10" type="ORF">CTOB1V02_LOCUS10866</name>
</gene>
<reference evidence="10" key="1">
    <citation type="submission" date="2020-11" db="EMBL/GenBank/DDBJ databases">
        <authorList>
            <person name="Tran Van P."/>
        </authorList>
    </citation>
    <scope>NUCLEOTIDE SEQUENCE</scope>
</reference>
<evidence type="ECO:0000256" key="9">
    <source>
        <dbReference type="ARBA" id="ARBA00041789"/>
    </source>
</evidence>